<keyword evidence="4 7" id="KW-0812">Transmembrane</keyword>
<evidence type="ECO:0000256" key="3">
    <source>
        <dbReference type="ARBA" id="ARBA00022475"/>
    </source>
</evidence>
<evidence type="ECO:0000256" key="6">
    <source>
        <dbReference type="ARBA" id="ARBA00023136"/>
    </source>
</evidence>
<evidence type="ECO:0000313" key="9">
    <source>
        <dbReference type="EMBL" id="KUN95451.1"/>
    </source>
</evidence>
<dbReference type="InterPro" id="IPR032816">
    <property type="entry name" value="VTT_dom"/>
</dbReference>
<comment type="caution">
    <text evidence="9">The sequence shown here is derived from an EMBL/GenBank/DDBJ whole genome shotgun (WGS) entry which is preliminary data.</text>
</comment>
<evidence type="ECO:0000256" key="2">
    <source>
        <dbReference type="ARBA" id="ARBA00010792"/>
    </source>
</evidence>
<keyword evidence="3 7" id="KW-1003">Cell membrane</keyword>
<keyword evidence="10" id="KW-1185">Reference proteome</keyword>
<keyword evidence="5 7" id="KW-1133">Transmembrane helix</keyword>
<dbReference type="PANTHER" id="PTHR30353">
    <property type="entry name" value="INNER MEMBRANE PROTEIN DEDA-RELATED"/>
    <property type="match status" value="1"/>
</dbReference>
<evidence type="ECO:0000256" key="4">
    <source>
        <dbReference type="ARBA" id="ARBA00022692"/>
    </source>
</evidence>
<protein>
    <recommendedName>
        <fullName evidence="8">VTT domain-containing protein</fullName>
    </recommendedName>
</protein>
<gene>
    <name evidence="9" type="ORF">AQJ67_34805</name>
</gene>
<keyword evidence="6 7" id="KW-0472">Membrane</keyword>
<dbReference type="RefSeq" id="WP_062723336.1">
    <property type="nucleotide sequence ID" value="NZ_KQ948937.1"/>
</dbReference>
<accession>A0A101TN83</accession>
<dbReference type="GO" id="GO:0005886">
    <property type="term" value="C:plasma membrane"/>
    <property type="evidence" value="ECO:0007669"/>
    <property type="project" value="UniProtKB-SubCell"/>
</dbReference>
<organism evidence="9 10">
    <name type="scientific">Streptomyces caeruleatus</name>
    <dbReference type="NCBI Taxonomy" id="661399"/>
    <lineage>
        <taxon>Bacteria</taxon>
        <taxon>Bacillati</taxon>
        <taxon>Actinomycetota</taxon>
        <taxon>Actinomycetes</taxon>
        <taxon>Kitasatosporales</taxon>
        <taxon>Streptomycetaceae</taxon>
        <taxon>Streptomyces</taxon>
    </lineage>
</organism>
<dbReference type="AlphaFoldDB" id="A0A101TN83"/>
<name>A0A101TN83_9ACTN</name>
<dbReference type="STRING" id="661399.AQJ67_34805"/>
<proteinExistence type="inferred from homology"/>
<feature type="transmembrane region" description="Helical" evidence="7">
    <location>
        <begin position="125"/>
        <end position="146"/>
    </location>
</feature>
<feature type="transmembrane region" description="Helical" evidence="7">
    <location>
        <begin position="43"/>
        <end position="62"/>
    </location>
</feature>
<evidence type="ECO:0000256" key="5">
    <source>
        <dbReference type="ARBA" id="ARBA00022989"/>
    </source>
</evidence>
<reference evidence="9 10" key="1">
    <citation type="submission" date="2015-10" db="EMBL/GenBank/DDBJ databases">
        <title>Draft genome sequence of Streptomyces caeruleatus NRRL B-24802, type strain for the species Streptomyces caeruleatus.</title>
        <authorList>
            <person name="Ruckert C."/>
            <person name="Winkler A."/>
            <person name="Kalinowski J."/>
            <person name="Kampfer P."/>
            <person name="Glaeser S."/>
        </authorList>
    </citation>
    <scope>NUCLEOTIDE SEQUENCE [LARGE SCALE GENOMIC DNA]</scope>
    <source>
        <strain evidence="9 10">NRRL B-24802</strain>
    </source>
</reference>
<evidence type="ECO:0000313" key="10">
    <source>
        <dbReference type="Proteomes" id="UP000053429"/>
    </source>
</evidence>
<evidence type="ECO:0000259" key="8">
    <source>
        <dbReference type="Pfam" id="PF09335"/>
    </source>
</evidence>
<dbReference type="Pfam" id="PF09335">
    <property type="entry name" value="VTT_dom"/>
    <property type="match status" value="1"/>
</dbReference>
<dbReference type="InterPro" id="IPR032818">
    <property type="entry name" value="DedA-like"/>
</dbReference>
<comment type="caution">
    <text evidence="7">Lacks conserved residue(s) required for the propagation of feature annotation.</text>
</comment>
<evidence type="ECO:0000256" key="1">
    <source>
        <dbReference type="ARBA" id="ARBA00004651"/>
    </source>
</evidence>
<dbReference type="EMBL" id="LMWY01000048">
    <property type="protein sequence ID" value="KUN95451.1"/>
    <property type="molecule type" value="Genomic_DNA"/>
</dbReference>
<dbReference type="PANTHER" id="PTHR30353:SF0">
    <property type="entry name" value="TRANSMEMBRANE PROTEIN"/>
    <property type="match status" value="1"/>
</dbReference>
<comment type="similarity">
    <text evidence="2 7">Belongs to the DedA family.</text>
</comment>
<feature type="domain" description="VTT" evidence="8">
    <location>
        <begin position="21"/>
        <end position="145"/>
    </location>
</feature>
<comment type="subcellular location">
    <subcellularLocation>
        <location evidence="1 7">Cell membrane</location>
        <topology evidence="1 7">Multi-pass membrane protein</topology>
    </subcellularLocation>
</comment>
<feature type="transmembrane region" description="Helical" evidence="7">
    <location>
        <begin position="158"/>
        <end position="175"/>
    </location>
</feature>
<sequence>MDGTHWMYVLLILVTMPPMVPNSALLTGAGTLAATGGLSLAPLAIILLASAVLGDLGVFLMGRRSRGRALPWLARDARRRSTLDWASRRIQRYGVPSVIAMRFVPTGRGMGGLAAGIVGYPVRKYLIGAGIAEAVFLSYTIGLGYVGGRALPESIPPFLIGPAISLLVAGSVIVAQRGLSARSNRPVS</sequence>
<dbReference type="Proteomes" id="UP000053429">
    <property type="component" value="Unassembled WGS sequence"/>
</dbReference>
<dbReference type="OrthoDB" id="3693767at2"/>
<evidence type="ECO:0000256" key="7">
    <source>
        <dbReference type="RuleBase" id="RU367016"/>
    </source>
</evidence>